<feature type="region of interest" description="Disordered" evidence="1">
    <location>
        <begin position="755"/>
        <end position="784"/>
    </location>
</feature>
<evidence type="ECO:0000313" key="3">
    <source>
        <dbReference type="Proteomes" id="UP000238274"/>
    </source>
</evidence>
<organism evidence="2 3">
    <name type="scientific">Puccinia striiformis</name>
    <dbReference type="NCBI Taxonomy" id="27350"/>
    <lineage>
        <taxon>Eukaryota</taxon>
        <taxon>Fungi</taxon>
        <taxon>Dikarya</taxon>
        <taxon>Basidiomycota</taxon>
        <taxon>Pucciniomycotina</taxon>
        <taxon>Pucciniomycetes</taxon>
        <taxon>Pucciniales</taxon>
        <taxon>Pucciniaceae</taxon>
        <taxon>Puccinia</taxon>
    </lineage>
</organism>
<keyword evidence="3" id="KW-1185">Reference proteome</keyword>
<dbReference type="OrthoDB" id="3264316at2759"/>
<protein>
    <recommendedName>
        <fullName evidence="4">HAT C-terminal dimerisation domain-containing protein</fullName>
    </recommendedName>
</protein>
<dbReference type="EMBL" id="PKSM01000130">
    <property type="protein sequence ID" value="POW09160.1"/>
    <property type="molecule type" value="Genomic_DNA"/>
</dbReference>
<accession>A0A2S4VIF9</accession>
<dbReference type="PANTHER" id="PTHR47501:SF5">
    <property type="entry name" value="HAT C-TERMINAL DIMERISATION DOMAIN-CONTAINING PROTEIN"/>
    <property type="match status" value="1"/>
</dbReference>
<feature type="compositionally biased region" description="Acidic residues" evidence="1">
    <location>
        <begin position="775"/>
        <end position="784"/>
    </location>
</feature>
<reference evidence="2 3" key="1">
    <citation type="submission" date="2017-12" db="EMBL/GenBank/DDBJ databases">
        <title>Gene loss provides genomic basis for host adaptation in cereal stripe rust fungi.</title>
        <authorList>
            <person name="Xia C."/>
        </authorList>
    </citation>
    <scope>NUCLEOTIDE SEQUENCE [LARGE SCALE GENOMIC DNA]</scope>
    <source>
        <strain evidence="2 3">93TX-2</strain>
    </source>
</reference>
<feature type="compositionally biased region" description="Basic residues" evidence="1">
    <location>
        <begin position="170"/>
        <end position="179"/>
    </location>
</feature>
<dbReference type="VEuPathDB" id="FungiDB:PSTT_13627"/>
<sequence>MSGPFPPAAQQRKGSGYPLGQVFHITSNPSPISPTLNQYPQPACSTPTRHHPPMAQLASEETPSTPPNTTNVNDSTDRHPPQSIRRESTRLRTPSTRPGFIPTITDSRRALVPAARPGISRAKKTIVNHSEDDIDDNDDGDGGDNDGEDEDEEGDDDSDVDGDHDEHHSTKQTKSRGKKAFSVMKQVSSRTGKSVNIDTAQDSDEENSKVTGRKKKDPTRDKDGTDHARLYFYPQGKGPNQEAGDPTWACRWCNNKFAISGGSYWNLKCHRDGVKIKNSLRSACAGRLKCIEAGANLPPTVAERLKALNHPSTGAVPGTLIGYVTKGRFTFDNKTLNKLLVIWIVRQSLPWLRMEDFHLRVAFDYTLVNTSLNSRIWAALHAHQLYLEQRAQVLQGIRDSDSRISLVSDVWTTKGSHKAFVGMSVCYITPDWKYVCRHLAMKYVSWHHNGKYLASPFANVLVKHGLHQKITHTTDSGSNNFTMAKGVAAIFRQVDATRWDVTNNHQRCMCHAIALILGVGLKALSLPTNMVRPEKTDKPFPFLYTIAEEEVAELVDEEIVEVDREIIEEVEIDPIDAEPAKVDYICRRIASSPQKEAEWKLWAAEFRYTGPGLIGAYGIRWNIVYDSRDRAYEGRKVIRQLLENESDRSTGKSADSHFFRGYELSSKEWEDVNKLNLILKEAAKSTALEPMFDPMIKHTQKYMDLAVNCDAVVMATFLHPAWRVMFFNKHFASHAKRITRLIQSNFDTREDHLNSLKAESSPPKESQSDLHGSPTDDDSDDEEFNFYPQNSDAVVINTELERYITGLSPGNQRLCSWLVEGT</sequence>
<name>A0A2S4VIF9_9BASI</name>
<gene>
    <name evidence="2" type="ORF">PSHT_09271</name>
</gene>
<dbReference type="VEuPathDB" id="FungiDB:PSHT_09271"/>
<dbReference type="Proteomes" id="UP000238274">
    <property type="component" value="Unassembled WGS sequence"/>
</dbReference>
<feature type="compositionally biased region" description="Basic and acidic residues" evidence="1">
    <location>
        <begin position="218"/>
        <end position="229"/>
    </location>
</feature>
<dbReference type="InterPro" id="IPR012337">
    <property type="entry name" value="RNaseH-like_sf"/>
</dbReference>
<evidence type="ECO:0008006" key="4">
    <source>
        <dbReference type="Google" id="ProtNLM"/>
    </source>
</evidence>
<dbReference type="SUPFAM" id="SSF53098">
    <property type="entry name" value="Ribonuclease H-like"/>
    <property type="match status" value="1"/>
</dbReference>
<feature type="compositionally biased region" description="Polar residues" evidence="1">
    <location>
        <begin position="24"/>
        <end position="47"/>
    </location>
</feature>
<reference evidence="3" key="2">
    <citation type="journal article" date="2018" name="BMC Genomics">
        <title>Genomic insights into host adaptation between the wheat stripe rust pathogen (Puccinia striiformis f. sp. tritici) and the barley stripe rust pathogen (Puccinia striiformis f. sp. hordei).</title>
        <authorList>
            <person name="Xia C."/>
            <person name="Wang M."/>
            <person name="Yin C."/>
            <person name="Cornejo O.E."/>
            <person name="Hulbert S.H."/>
            <person name="Chen X."/>
        </authorList>
    </citation>
    <scope>NUCLEOTIDE SEQUENCE [LARGE SCALE GENOMIC DNA]</scope>
    <source>
        <strain evidence="3">93TX-2</strain>
    </source>
</reference>
<comment type="caution">
    <text evidence="2">The sequence shown here is derived from an EMBL/GenBank/DDBJ whole genome shotgun (WGS) entry which is preliminary data.</text>
</comment>
<reference evidence="3" key="3">
    <citation type="journal article" date="2018" name="Mol. Plant Microbe Interact.">
        <title>Genome sequence resources for the wheat stripe rust pathogen (Puccinia striiformis f. sp. tritici) and the barley stripe rust pathogen (Puccinia striiformis f. sp. hordei).</title>
        <authorList>
            <person name="Xia C."/>
            <person name="Wang M."/>
            <person name="Yin C."/>
            <person name="Cornejo O.E."/>
            <person name="Hulbert S.H."/>
            <person name="Chen X."/>
        </authorList>
    </citation>
    <scope>NUCLEOTIDE SEQUENCE [LARGE SCALE GENOMIC DNA]</scope>
    <source>
        <strain evidence="3">93TX-2</strain>
    </source>
</reference>
<feature type="compositionally biased region" description="Low complexity" evidence="1">
    <location>
        <begin position="59"/>
        <end position="74"/>
    </location>
</feature>
<evidence type="ECO:0000313" key="2">
    <source>
        <dbReference type="EMBL" id="POW09160.1"/>
    </source>
</evidence>
<feature type="compositionally biased region" description="Acidic residues" evidence="1">
    <location>
        <begin position="132"/>
        <end position="163"/>
    </location>
</feature>
<feature type="compositionally biased region" description="Basic and acidic residues" evidence="1">
    <location>
        <begin position="75"/>
        <end position="90"/>
    </location>
</feature>
<dbReference type="AlphaFoldDB" id="A0A2S4VIF9"/>
<feature type="region of interest" description="Disordered" evidence="1">
    <location>
        <begin position="1"/>
        <end position="240"/>
    </location>
</feature>
<evidence type="ECO:0000256" key="1">
    <source>
        <dbReference type="SAM" id="MobiDB-lite"/>
    </source>
</evidence>
<dbReference type="PANTHER" id="PTHR47501">
    <property type="entry name" value="TRANSPOSASE-RELATED"/>
    <property type="match status" value="1"/>
</dbReference>
<feature type="compositionally biased region" description="Polar residues" evidence="1">
    <location>
        <begin position="185"/>
        <end position="200"/>
    </location>
</feature>
<proteinExistence type="predicted"/>